<evidence type="ECO:0000313" key="2">
    <source>
        <dbReference type="EMBL" id="OEL28096.1"/>
    </source>
</evidence>
<dbReference type="Proteomes" id="UP000095767">
    <property type="component" value="Unassembled WGS sequence"/>
</dbReference>
<feature type="region of interest" description="Disordered" evidence="1">
    <location>
        <begin position="15"/>
        <end position="47"/>
    </location>
</feature>
<feature type="non-terminal residue" evidence="2">
    <location>
        <position position="1"/>
    </location>
</feature>
<comment type="caution">
    <text evidence="2">The sequence shown here is derived from an EMBL/GenBank/DDBJ whole genome shotgun (WGS) entry which is preliminary data.</text>
</comment>
<gene>
    <name evidence="2" type="ORF">BAE44_0010881</name>
</gene>
<organism evidence="2 3">
    <name type="scientific">Dichanthelium oligosanthes</name>
    <dbReference type="NCBI Taxonomy" id="888268"/>
    <lineage>
        <taxon>Eukaryota</taxon>
        <taxon>Viridiplantae</taxon>
        <taxon>Streptophyta</taxon>
        <taxon>Embryophyta</taxon>
        <taxon>Tracheophyta</taxon>
        <taxon>Spermatophyta</taxon>
        <taxon>Magnoliopsida</taxon>
        <taxon>Liliopsida</taxon>
        <taxon>Poales</taxon>
        <taxon>Poaceae</taxon>
        <taxon>PACMAD clade</taxon>
        <taxon>Panicoideae</taxon>
        <taxon>Panicodae</taxon>
        <taxon>Paniceae</taxon>
        <taxon>Dichantheliinae</taxon>
        <taxon>Dichanthelium</taxon>
    </lineage>
</organism>
<dbReference type="AlphaFoldDB" id="A0A1E5VSJ7"/>
<name>A0A1E5VSJ7_9POAL</name>
<evidence type="ECO:0000256" key="1">
    <source>
        <dbReference type="SAM" id="MobiDB-lite"/>
    </source>
</evidence>
<evidence type="ECO:0000313" key="3">
    <source>
        <dbReference type="Proteomes" id="UP000095767"/>
    </source>
</evidence>
<sequence>LVVSCSVQENLVPSMRRGHHTTNTVQLSHLGSQGRASEPTALQHQPR</sequence>
<dbReference type="EMBL" id="LWDX02030852">
    <property type="protein sequence ID" value="OEL28096.1"/>
    <property type="molecule type" value="Genomic_DNA"/>
</dbReference>
<feature type="compositionally biased region" description="Polar residues" evidence="1">
    <location>
        <begin position="21"/>
        <end position="47"/>
    </location>
</feature>
<reference evidence="2 3" key="1">
    <citation type="submission" date="2016-09" db="EMBL/GenBank/DDBJ databases">
        <title>The draft genome of Dichanthelium oligosanthes: A C3 panicoid grass species.</title>
        <authorList>
            <person name="Studer A.J."/>
            <person name="Schnable J.C."/>
            <person name="Brutnell T.P."/>
        </authorList>
    </citation>
    <scope>NUCLEOTIDE SEQUENCE [LARGE SCALE GENOMIC DNA]</scope>
    <source>
        <strain evidence="3">cv. Kellogg 1175</strain>
        <tissue evidence="2">Leaf</tissue>
    </source>
</reference>
<accession>A0A1E5VSJ7</accession>
<protein>
    <submittedName>
        <fullName evidence="2">Uncharacterized protein</fullName>
    </submittedName>
</protein>
<keyword evidence="3" id="KW-1185">Reference proteome</keyword>
<proteinExistence type="predicted"/>